<dbReference type="InterPro" id="IPR018181">
    <property type="entry name" value="Heat_shock_70_CS"/>
</dbReference>
<dbReference type="GO" id="GO:0140662">
    <property type="term" value="F:ATP-dependent protein folding chaperone"/>
    <property type="evidence" value="ECO:0007669"/>
    <property type="project" value="InterPro"/>
</dbReference>
<dbReference type="PANTHER" id="PTHR19375">
    <property type="entry name" value="HEAT SHOCK PROTEIN 70KDA"/>
    <property type="match status" value="1"/>
</dbReference>
<dbReference type="InterPro" id="IPR013126">
    <property type="entry name" value="Hsp_70_fam"/>
</dbReference>
<protein>
    <recommendedName>
        <fullName evidence="6">Chaperone protein HscA homolog</fullName>
    </recommendedName>
</protein>
<keyword evidence="2 4" id="KW-0547">Nucleotide-binding</keyword>
<dbReference type="NCBIfam" id="NF003520">
    <property type="entry name" value="PRK05183.1"/>
    <property type="match status" value="1"/>
</dbReference>
<reference evidence="5" key="1">
    <citation type="journal article" date="2024" name="Gigascience">
        <title>Chromosome-level genome of the poultry shaft louse Menopon gallinae provides insight into the host-switching and adaptive evolution of parasitic lice.</title>
        <authorList>
            <person name="Xu Y."/>
            <person name="Ma L."/>
            <person name="Liu S."/>
            <person name="Liang Y."/>
            <person name="Liu Q."/>
            <person name="He Z."/>
            <person name="Tian L."/>
            <person name="Duan Y."/>
            <person name="Cai W."/>
            <person name="Li H."/>
            <person name="Song F."/>
        </authorList>
    </citation>
    <scope>NUCLEOTIDE SEQUENCE</scope>
    <source>
        <strain evidence="5">Cailab_2023a</strain>
    </source>
</reference>
<evidence type="ECO:0000313" key="5">
    <source>
        <dbReference type="EMBL" id="KAL0263802.1"/>
    </source>
</evidence>
<evidence type="ECO:0000256" key="4">
    <source>
        <dbReference type="RuleBase" id="RU003322"/>
    </source>
</evidence>
<evidence type="ECO:0000256" key="2">
    <source>
        <dbReference type="ARBA" id="ARBA00022741"/>
    </source>
</evidence>
<sequence length="616" mass="67730">MKLLKITDPLSINNISENNSKELVLGIDLGTTNSVIATYVNNKIQVINIHGKELIPSMVAVLNNEILVGEETQRVINDPNATIFKSVKRFMGRSKEDVIKTLTNIPPNLDKNSEGAIKLLVNKPNGKSYSAVEISSFILKYLKNEAEKYLNTTITKVVITVPAYFNEQARLATKQAAELAGLKVLRLINEPTAAALAYGLDDGIEGTYLIYDLGGGTFDVSILRLNKGVFQVIATKGDLSLGGDDFDYLISLKIIEKLEKEYGDNIGINQLVSYIIPYAKEIKEELSNSSSITKEIKINNRNYKKTITICKEAIEDANITLADLKGIILVGGSSKISIISNLLVNEFKLKPYCSLNPEQVVAIGAAYQAASLNGDIKKSLLLDITPLSLGIETYGGITEKIIFRNTPIPIAKGQEFTTFKDNQTSLKIHIVQGERELVKDNQSLAQFTLKNIPPMPAGVARILVTFTIDADGLLTVTASEKNTNITQYIEVKPAYGLQVEDIKNMILDGITNAEEDLINRSLQLAQTEAMHLVNITQYALSQDKDLISTEEVNTINSMIQKLINTLNTNDINLIKAAKEDLTQSTQNFATKRINKAIKLGLEGKKISAFKESSENT</sequence>
<gene>
    <name evidence="5" type="ORF">PYX00_011101</name>
</gene>
<dbReference type="InterPro" id="IPR029047">
    <property type="entry name" value="HSP70_peptide-bd_sf"/>
</dbReference>
<dbReference type="Pfam" id="PF00012">
    <property type="entry name" value="HSP70"/>
    <property type="match status" value="1"/>
</dbReference>
<dbReference type="EMBL" id="JARGDH010000093">
    <property type="protein sequence ID" value="KAL0263802.1"/>
    <property type="molecule type" value="Genomic_DNA"/>
</dbReference>
<dbReference type="Gene3D" id="2.60.34.10">
    <property type="entry name" value="Substrate Binding Domain Of DNAk, Chain A, domain 1"/>
    <property type="match status" value="1"/>
</dbReference>
<accession>A0AAW2H678</accession>
<dbReference type="SUPFAM" id="SSF100920">
    <property type="entry name" value="Heat shock protein 70kD (HSP70), peptide-binding domain"/>
    <property type="match status" value="1"/>
</dbReference>
<comment type="similarity">
    <text evidence="1 4">Belongs to the heat shock protein 70 family.</text>
</comment>
<dbReference type="PROSITE" id="PS00297">
    <property type="entry name" value="HSP70_1"/>
    <property type="match status" value="1"/>
</dbReference>
<dbReference type="Gene3D" id="3.90.640.10">
    <property type="entry name" value="Actin, Chain A, domain 4"/>
    <property type="match status" value="1"/>
</dbReference>
<dbReference type="PRINTS" id="PR00301">
    <property type="entry name" value="HEATSHOCK70"/>
</dbReference>
<evidence type="ECO:0000256" key="1">
    <source>
        <dbReference type="ARBA" id="ARBA00007381"/>
    </source>
</evidence>
<proteinExistence type="inferred from homology"/>
<dbReference type="SUPFAM" id="SSF53067">
    <property type="entry name" value="Actin-like ATPase domain"/>
    <property type="match status" value="2"/>
</dbReference>
<dbReference type="Gene3D" id="3.30.420.40">
    <property type="match status" value="2"/>
</dbReference>
<dbReference type="PROSITE" id="PS00329">
    <property type="entry name" value="HSP70_2"/>
    <property type="match status" value="1"/>
</dbReference>
<dbReference type="Gene3D" id="1.20.1270.10">
    <property type="match status" value="1"/>
</dbReference>
<name>A0AAW2H678_9NEOP</name>
<dbReference type="InterPro" id="IPR029048">
    <property type="entry name" value="HSP70_C_sf"/>
</dbReference>
<dbReference type="SUPFAM" id="SSF100934">
    <property type="entry name" value="Heat shock protein 70kD (HSP70), C-terminal subdomain"/>
    <property type="match status" value="1"/>
</dbReference>
<evidence type="ECO:0008006" key="6">
    <source>
        <dbReference type="Google" id="ProtNLM"/>
    </source>
</evidence>
<dbReference type="AlphaFoldDB" id="A0AAW2H678"/>
<dbReference type="GO" id="GO:0005524">
    <property type="term" value="F:ATP binding"/>
    <property type="evidence" value="ECO:0007669"/>
    <property type="project" value="UniProtKB-KW"/>
</dbReference>
<comment type="caution">
    <text evidence="5">The sequence shown here is derived from an EMBL/GenBank/DDBJ whole genome shotgun (WGS) entry which is preliminary data.</text>
</comment>
<evidence type="ECO:0000256" key="3">
    <source>
        <dbReference type="ARBA" id="ARBA00022840"/>
    </source>
</evidence>
<dbReference type="InterPro" id="IPR043129">
    <property type="entry name" value="ATPase_NBD"/>
</dbReference>
<organism evidence="5">
    <name type="scientific">Menopon gallinae</name>
    <name type="common">poultry shaft louse</name>
    <dbReference type="NCBI Taxonomy" id="328185"/>
    <lineage>
        <taxon>Eukaryota</taxon>
        <taxon>Metazoa</taxon>
        <taxon>Ecdysozoa</taxon>
        <taxon>Arthropoda</taxon>
        <taxon>Hexapoda</taxon>
        <taxon>Insecta</taxon>
        <taxon>Pterygota</taxon>
        <taxon>Neoptera</taxon>
        <taxon>Paraneoptera</taxon>
        <taxon>Psocodea</taxon>
        <taxon>Troctomorpha</taxon>
        <taxon>Phthiraptera</taxon>
        <taxon>Amblycera</taxon>
        <taxon>Menoponidae</taxon>
        <taxon>Menopon</taxon>
    </lineage>
</organism>
<keyword evidence="3 4" id="KW-0067">ATP-binding</keyword>